<dbReference type="EMBL" id="AGCU01167268">
    <property type="status" value="NOT_ANNOTATED_CDS"/>
    <property type="molecule type" value="Genomic_DNA"/>
</dbReference>
<keyword evidence="5" id="KW-0999">Mitochondrion inner membrane</keyword>
<dbReference type="GO" id="GO:0005743">
    <property type="term" value="C:mitochondrial inner membrane"/>
    <property type="evidence" value="ECO:0007669"/>
    <property type="project" value="UniProtKB-SubCell"/>
</dbReference>
<evidence type="ECO:0000256" key="4">
    <source>
        <dbReference type="ARBA" id="ARBA00022692"/>
    </source>
</evidence>
<evidence type="ECO:0000256" key="1">
    <source>
        <dbReference type="ARBA" id="ARBA00004273"/>
    </source>
</evidence>
<dbReference type="EMBL" id="AGCU01167260">
    <property type="status" value="NOT_ANNOTATED_CDS"/>
    <property type="molecule type" value="Genomic_DNA"/>
</dbReference>
<dbReference type="GO" id="GO:0033617">
    <property type="term" value="P:mitochondrial respiratory chain complex IV assembly"/>
    <property type="evidence" value="ECO:0007669"/>
    <property type="project" value="Ensembl"/>
</dbReference>
<evidence type="ECO:0000256" key="3">
    <source>
        <dbReference type="ARBA" id="ARBA00017689"/>
    </source>
</evidence>
<keyword evidence="4" id="KW-0812">Transmembrane</keyword>
<reference evidence="10" key="1">
    <citation type="submission" date="2011-10" db="EMBL/GenBank/DDBJ databases">
        <authorList>
            <consortium name="Soft-shell Turtle Genome Consortium"/>
        </authorList>
    </citation>
    <scope>NUCLEOTIDE SEQUENCE [LARGE SCALE GENOMIC DNA]</scope>
    <source>
        <strain evidence="10">Daiwa-1</strain>
    </source>
</reference>
<organism evidence="9 10">
    <name type="scientific">Pelodiscus sinensis</name>
    <name type="common">Chinese softshell turtle</name>
    <name type="synonym">Trionyx sinensis</name>
    <dbReference type="NCBI Taxonomy" id="13735"/>
    <lineage>
        <taxon>Eukaryota</taxon>
        <taxon>Metazoa</taxon>
        <taxon>Chordata</taxon>
        <taxon>Craniata</taxon>
        <taxon>Vertebrata</taxon>
        <taxon>Euteleostomi</taxon>
        <taxon>Archelosauria</taxon>
        <taxon>Testudinata</taxon>
        <taxon>Testudines</taxon>
        <taxon>Cryptodira</taxon>
        <taxon>Trionychia</taxon>
        <taxon>Trionychidae</taxon>
        <taxon>Pelodiscus</taxon>
    </lineage>
</organism>
<dbReference type="EMBL" id="AGCU01167262">
    <property type="status" value="NOT_ANNOTATED_CDS"/>
    <property type="molecule type" value="Genomic_DNA"/>
</dbReference>
<comment type="similarity">
    <text evidence="2">Belongs to the COX20 family.</text>
</comment>
<keyword evidence="8" id="KW-0472">Membrane</keyword>
<dbReference type="eggNOG" id="ENOG502S3BD">
    <property type="taxonomic scope" value="Eukaryota"/>
</dbReference>
<dbReference type="GeneTree" id="ENSGT00390000016158"/>
<dbReference type="PANTHER" id="PTHR31586">
    <property type="entry name" value="CYTOCHROME C OXIDASE PROTEIN 20"/>
    <property type="match status" value="1"/>
</dbReference>
<dbReference type="Ensembl" id="ENSPSIT00000005623.1">
    <property type="protein sequence ID" value="ENSPSIP00000005590.1"/>
    <property type="gene ID" value="ENSPSIG00000005206.1"/>
</dbReference>
<evidence type="ECO:0000256" key="2">
    <source>
        <dbReference type="ARBA" id="ARBA00009575"/>
    </source>
</evidence>
<protein>
    <recommendedName>
        <fullName evidence="3">Cytochrome c oxidase assembly protein COX20, mitochondrial</fullName>
    </recommendedName>
</protein>
<dbReference type="PRINTS" id="PR02049">
    <property type="entry name" value="PROTEINF36A"/>
</dbReference>
<dbReference type="EMBL" id="AGCU01167265">
    <property type="status" value="NOT_ANNOTATED_CDS"/>
    <property type="molecule type" value="Genomic_DNA"/>
</dbReference>
<keyword evidence="7" id="KW-0496">Mitochondrion</keyword>
<reference evidence="9" key="3">
    <citation type="submission" date="2025-08" db="UniProtKB">
        <authorList>
            <consortium name="Ensembl"/>
        </authorList>
    </citation>
    <scope>IDENTIFICATION</scope>
</reference>
<dbReference type="InterPro" id="IPR022533">
    <property type="entry name" value="Cox20"/>
</dbReference>
<dbReference type="Proteomes" id="UP000007267">
    <property type="component" value="Unassembled WGS sequence"/>
</dbReference>
<dbReference type="EMBL" id="AGCU01167263">
    <property type="status" value="NOT_ANNOTATED_CDS"/>
    <property type="molecule type" value="Genomic_DNA"/>
</dbReference>
<accession>K7FC30</accession>
<keyword evidence="10" id="KW-1185">Reference proteome</keyword>
<evidence type="ECO:0000256" key="6">
    <source>
        <dbReference type="ARBA" id="ARBA00022989"/>
    </source>
</evidence>
<keyword evidence="6" id="KW-1133">Transmembrane helix</keyword>
<gene>
    <name evidence="9" type="primary">COX20</name>
</gene>
<dbReference type="HOGENOM" id="CLU_101495_1_1_1"/>
<dbReference type="EMBL" id="AGCU01167261">
    <property type="status" value="NOT_ANNOTATED_CDS"/>
    <property type="molecule type" value="Genomic_DNA"/>
</dbReference>
<proteinExistence type="inferred from homology"/>
<dbReference type="PANTHER" id="PTHR31586:SF1">
    <property type="entry name" value="CYTOCHROME C OXIDASE ASSEMBLY PROTEIN COX20, MITOCHONDRIAL"/>
    <property type="match status" value="1"/>
</dbReference>
<dbReference type="EMBL" id="AGCU01167264">
    <property type="status" value="NOT_ANNOTATED_CDS"/>
    <property type="molecule type" value="Genomic_DNA"/>
</dbReference>
<dbReference type="STRING" id="13735.ENSPSIP00000005590"/>
<evidence type="ECO:0000313" key="9">
    <source>
        <dbReference type="Ensembl" id="ENSPSIP00000005590.1"/>
    </source>
</evidence>
<dbReference type="EMBL" id="AGCU01167267">
    <property type="status" value="NOT_ANNOTATED_CDS"/>
    <property type="molecule type" value="Genomic_DNA"/>
</dbReference>
<reference evidence="10" key="2">
    <citation type="journal article" date="2013" name="Nat. Genet.">
        <title>The draft genomes of soft-shell turtle and green sea turtle yield insights into the development and evolution of the turtle-specific body plan.</title>
        <authorList>
            <person name="Wang Z."/>
            <person name="Pascual-Anaya J."/>
            <person name="Zadissa A."/>
            <person name="Li W."/>
            <person name="Niimura Y."/>
            <person name="Huang Z."/>
            <person name="Li C."/>
            <person name="White S."/>
            <person name="Xiong Z."/>
            <person name="Fang D."/>
            <person name="Wang B."/>
            <person name="Ming Y."/>
            <person name="Chen Y."/>
            <person name="Zheng Y."/>
            <person name="Kuraku S."/>
            <person name="Pignatelli M."/>
            <person name="Herrero J."/>
            <person name="Beal K."/>
            <person name="Nozawa M."/>
            <person name="Li Q."/>
            <person name="Wang J."/>
            <person name="Zhang H."/>
            <person name="Yu L."/>
            <person name="Shigenobu S."/>
            <person name="Wang J."/>
            <person name="Liu J."/>
            <person name="Flicek P."/>
            <person name="Searle S."/>
            <person name="Wang J."/>
            <person name="Kuratani S."/>
            <person name="Yin Y."/>
            <person name="Aken B."/>
            <person name="Zhang G."/>
            <person name="Irie N."/>
        </authorList>
    </citation>
    <scope>NUCLEOTIDE SEQUENCE [LARGE SCALE GENOMIC DNA]</scope>
    <source>
        <strain evidence="10">Daiwa-1</strain>
    </source>
</reference>
<evidence type="ECO:0000256" key="8">
    <source>
        <dbReference type="ARBA" id="ARBA00023136"/>
    </source>
</evidence>
<evidence type="ECO:0000256" key="7">
    <source>
        <dbReference type="ARBA" id="ARBA00023128"/>
    </source>
</evidence>
<comment type="subcellular location">
    <subcellularLocation>
        <location evidence="1">Mitochondrion inner membrane</location>
    </subcellularLocation>
</comment>
<name>K7FC30_PELSI</name>
<dbReference type="EMBL" id="AGCU01167269">
    <property type="status" value="NOT_ANNOTATED_CDS"/>
    <property type="molecule type" value="Genomic_DNA"/>
</dbReference>
<dbReference type="EMBL" id="AGCU01167266">
    <property type="status" value="NOT_ANNOTATED_CDS"/>
    <property type="molecule type" value="Genomic_DNA"/>
</dbReference>
<dbReference type="AlphaFoldDB" id="K7FC30"/>
<evidence type="ECO:0000313" key="10">
    <source>
        <dbReference type="Proteomes" id="UP000007267"/>
    </source>
</evidence>
<evidence type="ECO:0000256" key="5">
    <source>
        <dbReference type="ARBA" id="ARBA00022792"/>
    </source>
</evidence>
<sequence length="119" mass="13341">GNLKGLAGGGELKGRFSFKLLGILDVQNIPCARESVLYGSLGSLVAGLGHFLATSKCVWCFFAFLQKVSFFFPLRVYCRYNHAKLRIQQRIIQEGMRNKILYESSDFDPESKQNKSQGS</sequence>
<dbReference type="OMA" id="IPYAWDS"/>
<reference evidence="9" key="4">
    <citation type="submission" date="2025-09" db="UniProtKB">
        <authorList>
            <consortium name="Ensembl"/>
        </authorList>
    </citation>
    <scope>IDENTIFICATION</scope>
</reference>